<evidence type="ECO:0000313" key="5">
    <source>
        <dbReference type="Proteomes" id="UP001556367"/>
    </source>
</evidence>
<name>A0ABR3J502_9AGAR</name>
<sequence>MTNVQCLVFIWSMFAMRVVTAHTPTQPLTSSTTNSTTNSNSHRTPTDTNSANNGTLGENGTSANLSETMGASAAQTSLTDEANGTDLPSMSTTEMSTEPTPHATASTSISSPDGSGDPAAATPPPSSGSPSSLQSDSTNSSPTSIAIVTAVTQTTFSSVSISEVSDGRNVQGSSKHSHLGAILGGVFGGLFAVALCGIVICRHRQRRRSHTRSTGVRDNTETGSIRSILWMPEHFVTARRQAPKADDSRVMQEQSPLHVAVKGQSYRGSGDDAQVHYSSFEESFEDDEWHAQ</sequence>
<evidence type="ECO:0000256" key="3">
    <source>
        <dbReference type="SAM" id="SignalP"/>
    </source>
</evidence>
<feature type="region of interest" description="Disordered" evidence="1">
    <location>
        <begin position="25"/>
        <end position="141"/>
    </location>
</feature>
<comment type="caution">
    <text evidence="4">The sequence shown here is derived from an EMBL/GenBank/DDBJ whole genome shotgun (WGS) entry which is preliminary data.</text>
</comment>
<dbReference type="Proteomes" id="UP001556367">
    <property type="component" value="Unassembled WGS sequence"/>
</dbReference>
<evidence type="ECO:0000313" key="4">
    <source>
        <dbReference type="EMBL" id="KAL0950215.1"/>
    </source>
</evidence>
<keyword evidence="3" id="KW-0732">Signal</keyword>
<feature type="transmembrane region" description="Helical" evidence="2">
    <location>
        <begin position="179"/>
        <end position="201"/>
    </location>
</feature>
<keyword evidence="2" id="KW-1133">Transmembrane helix</keyword>
<evidence type="ECO:0008006" key="6">
    <source>
        <dbReference type="Google" id="ProtNLM"/>
    </source>
</evidence>
<gene>
    <name evidence="4" type="ORF">HGRIS_010204</name>
</gene>
<keyword evidence="5" id="KW-1185">Reference proteome</keyword>
<protein>
    <recommendedName>
        <fullName evidence="6">Mid2 domain-containing protein</fullName>
    </recommendedName>
</protein>
<feature type="compositionally biased region" description="Polar residues" evidence="1">
    <location>
        <begin position="47"/>
        <end position="82"/>
    </location>
</feature>
<accession>A0ABR3J502</accession>
<feature type="chain" id="PRO_5046424632" description="Mid2 domain-containing protein" evidence="3">
    <location>
        <begin position="22"/>
        <end position="292"/>
    </location>
</feature>
<organism evidence="4 5">
    <name type="scientific">Hohenbuehelia grisea</name>
    <dbReference type="NCBI Taxonomy" id="104357"/>
    <lineage>
        <taxon>Eukaryota</taxon>
        <taxon>Fungi</taxon>
        <taxon>Dikarya</taxon>
        <taxon>Basidiomycota</taxon>
        <taxon>Agaricomycotina</taxon>
        <taxon>Agaricomycetes</taxon>
        <taxon>Agaricomycetidae</taxon>
        <taxon>Agaricales</taxon>
        <taxon>Pleurotineae</taxon>
        <taxon>Pleurotaceae</taxon>
        <taxon>Hohenbuehelia</taxon>
    </lineage>
</organism>
<feature type="region of interest" description="Disordered" evidence="1">
    <location>
        <begin position="242"/>
        <end position="272"/>
    </location>
</feature>
<reference evidence="5" key="1">
    <citation type="submission" date="2024-06" db="EMBL/GenBank/DDBJ databases">
        <title>Multi-omics analyses provide insights into the biosynthesis of the anticancer antibiotic pleurotin in Hohenbuehelia grisea.</title>
        <authorList>
            <person name="Weaver J.A."/>
            <person name="Alberti F."/>
        </authorList>
    </citation>
    <scope>NUCLEOTIDE SEQUENCE [LARGE SCALE GENOMIC DNA]</scope>
    <source>
        <strain evidence="5">T-177</strain>
    </source>
</reference>
<feature type="compositionally biased region" description="Low complexity" evidence="1">
    <location>
        <begin position="88"/>
        <end position="101"/>
    </location>
</feature>
<feature type="signal peptide" evidence="3">
    <location>
        <begin position="1"/>
        <end position="21"/>
    </location>
</feature>
<keyword evidence="2" id="KW-0472">Membrane</keyword>
<evidence type="ECO:0000256" key="1">
    <source>
        <dbReference type="SAM" id="MobiDB-lite"/>
    </source>
</evidence>
<dbReference type="EMBL" id="JASNQZ010000012">
    <property type="protein sequence ID" value="KAL0950215.1"/>
    <property type="molecule type" value="Genomic_DNA"/>
</dbReference>
<evidence type="ECO:0000256" key="2">
    <source>
        <dbReference type="SAM" id="Phobius"/>
    </source>
</evidence>
<feature type="compositionally biased region" description="Low complexity" evidence="1">
    <location>
        <begin position="128"/>
        <end position="137"/>
    </location>
</feature>
<feature type="compositionally biased region" description="Low complexity" evidence="1">
    <location>
        <begin position="25"/>
        <end position="43"/>
    </location>
</feature>
<keyword evidence="2" id="KW-0812">Transmembrane</keyword>
<proteinExistence type="predicted"/>